<dbReference type="Proteomes" id="UP000192455">
    <property type="component" value="Unassembled WGS sequence"/>
</dbReference>
<dbReference type="PROSITE" id="PS00194">
    <property type="entry name" value="THIOREDOXIN_1"/>
    <property type="match status" value="1"/>
</dbReference>
<evidence type="ECO:0000313" key="7">
    <source>
        <dbReference type="Proteomes" id="UP000192455"/>
    </source>
</evidence>
<dbReference type="GO" id="GO:0030313">
    <property type="term" value="C:cell envelope"/>
    <property type="evidence" value="ECO:0007669"/>
    <property type="project" value="UniProtKB-SubCell"/>
</dbReference>
<dbReference type="GO" id="GO:0008961">
    <property type="term" value="F:phosphatidylglycerol-prolipoprotein diacylglyceryl transferase activity"/>
    <property type="evidence" value="ECO:0007669"/>
    <property type="project" value="InterPro"/>
</dbReference>
<dbReference type="InterPro" id="IPR036249">
    <property type="entry name" value="Thioredoxin-like_sf"/>
</dbReference>
<dbReference type="SUPFAM" id="SSF52833">
    <property type="entry name" value="Thioredoxin-like"/>
    <property type="match status" value="1"/>
</dbReference>
<feature type="transmembrane region" description="Helical" evidence="4">
    <location>
        <begin position="110"/>
        <end position="130"/>
    </location>
</feature>
<dbReference type="RefSeq" id="WP_076649600.1">
    <property type="nucleotide sequence ID" value="NZ_FTPS01000001.1"/>
</dbReference>
<gene>
    <name evidence="6" type="ORF">SAMN05421849_1873</name>
</gene>
<evidence type="ECO:0000256" key="3">
    <source>
        <dbReference type="ARBA" id="ARBA00023284"/>
    </source>
</evidence>
<evidence type="ECO:0000259" key="5">
    <source>
        <dbReference type="PROSITE" id="PS51352"/>
    </source>
</evidence>
<dbReference type="GO" id="GO:0017004">
    <property type="term" value="P:cytochrome complex assembly"/>
    <property type="evidence" value="ECO:0007669"/>
    <property type="project" value="UniProtKB-KW"/>
</dbReference>
<dbReference type="PROSITE" id="PS51352">
    <property type="entry name" value="THIOREDOXIN_2"/>
    <property type="match status" value="1"/>
</dbReference>
<dbReference type="PANTHER" id="PTHR42852">
    <property type="entry name" value="THIOL:DISULFIDE INTERCHANGE PROTEIN DSBE"/>
    <property type="match status" value="1"/>
</dbReference>
<feature type="transmembrane region" description="Helical" evidence="4">
    <location>
        <begin position="84"/>
        <end position="103"/>
    </location>
</feature>
<keyword evidence="4" id="KW-1133">Transmembrane helix</keyword>
<dbReference type="Gene3D" id="3.40.30.10">
    <property type="entry name" value="Glutaredoxin"/>
    <property type="match status" value="1"/>
</dbReference>
<dbReference type="STRING" id="515897.SAMN05421849_1873"/>
<dbReference type="AlphaFoldDB" id="A0A1R3WY92"/>
<accession>A0A1R3WY92</accession>
<dbReference type="EMBL" id="FTPS01000001">
    <property type="protein sequence ID" value="SIT83255.1"/>
    <property type="molecule type" value="Genomic_DNA"/>
</dbReference>
<dbReference type="GO" id="GO:0005886">
    <property type="term" value="C:plasma membrane"/>
    <property type="evidence" value="ECO:0007669"/>
    <property type="project" value="InterPro"/>
</dbReference>
<feature type="transmembrane region" description="Helical" evidence="4">
    <location>
        <begin position="16"/>
        <end position="33"/>
    </location>
</feature>
<keyword evidence="6" id="KW-0449">Lipoprotein</keyword>
<keyword evidence="4" id="KW-0812">Transmembrane</keyword>
<dbReference type="Pfam" id="PF01790">
    <property type="entry name" value="LGT"/>
    <property type="match status" value="1"/>
</dbReference>
<dbReference type="GO" id="GO:0015036">
    <property type="term" value="F:disulfide oxidoreductase activity"/>
    <property type="evidence" value="ECO:0007669"/>
    <property type="project" value="UniProtKB-ARBA"/>
</dbReference>
<dbReference type="InterPro" id="IPR017937">
    <property type="entry name" value="Thioredoxin_CS"/>
</dbReference>
<dbReference type="GO" id="GO:0042158">
    <property type="term" value="P:lipoprotein biosynthetic process"/>
    <property type="evidence" value="ECO:0007669"/>
    <property type="project" value="InterPro"/>
</dbReference>
<dbReference type="PANTHER" id="PTHR42852:SF13">
    <property type="entry name" value="PROTEIN DIPZ"/>
    <property type="match status" value="1"/>
</dbReference>
<evidence type="ECO:0000256" key="2">
    <source>
        <dbReference type="ARBA" id="ARBA00022748"/>
    </source>
</evidence>
<keyword evidence="6" id="KW-0808">Transferase</keyword>
<sequence length="275" mass="29556">MNAVQIGPLVFASDRLVAIIAVLAFFITAELLARWLREESRVIHFWSFALVVGWIIGARLGFVLDNFESFRAHPLDALKIWQGGFAPFIGAVAVALIMLILVLRRSPALMPLSIAIAVTALAAMGAHRVLPDRVEGQLPARLFTDMSGAPAPLLPGGDRAGGVPVVVNLWATWCPPCRREMPMLIETAATAEGVHLVLVNQGESAPVIAKFLRDEGLSDAAILRDPDSTLGQEYEIPGLPGTLFFDSDGALVNVHVGEISRAELMCQIRALQAAP</sequence>
<reference evidence="6 7" key="1">
    <citation type="submission" date="2017-01" db="EMBL/GenBank/DDBJ databases">
        <authorList>
            <person name="Mah S.A."/>
            <person name="Swanson W.J."/>
            <person name="Moy G.W."/>
            <person name="Vacquier V.D."/>
        </authorList>
    </citation>
    <scope>NUCLEOTIDE SEQUENCE [LARGE SCALE GENOMIC DNA]</scope>
    <source>
        <strain evidence="6 7">DSM 21219</strain>
    </source>
</reference>
<dbReference type="InterPro" id="IPR050553">
    <property type="entry name" value="Thioredoxin_ResA/DsbE_sf"/>
</dbReference>
<dbReference type="InterPro" id="IPR013740">
    <property type="entry name" value="Redoxin"/>
</dbReference>
<keyword evidence="2" id="KW-0201">Cytochrome c-type biogenesis</keyword>
<protein>
    <submittedName>
        <fullName evidence="6">Prolipoprotein diacylglyceryl transferase</fullName>
    </submittedName>
</protein>
<evidence type="ECO:0000256" key="1">
    <source>
        <dbReference type="ARBA" id="ARBA00004196"/>
    </source>
</evidence>
<evidence type="ECO:0000256" key="4">
    <source>
        <dbReference type="SAM" id="Phobius"/>
    </source>
</evidence>
<feature type="transmembrane region" description="Helical" evidence="4">
    <location>
        <begin position="45"/>
        <end position="64"/>
    </location>
</feature>
<evidence type="ECO:0000313" key="6">
    <source>
        <dbReference type="EMBL" id="SIT83255.1"/>
    </source>
</evidence>
<feature type="domain" description="Thioredoxin" evidence="5">
    <location>
        <begin position="109"/>
        <end position="273"/>
    </location>
</feature>
<dbReference type="OrthoDB" id="9799347at2"/>
<organism evidence="6 7">
    <name type="scientific">Pontibaca methylaminivorans</name>
    <dbReference type="NCBI Taxonomy" id="515897"/>
    <lineage>
        <taxon>Bacteria</taxon>
        <taxon>Pseudomonadati</taxon>
        <taxon>Pseudomonadota</taxon>
        <taxon>Alphaproteobacteria</taxon>
        <taxon>Rhodobacterales</taxon>
        <taxon>Roseobacteraceae</taxon>
        <taxon>Pontibaca</taxon>
    </lineage>
</organism>
<comment type="subcellular location">
    <subcellularLocation>
        <location evidence="1">Cell envelope</location>
    </subcellularLocation>
</comment>
<keyword evidence="7" id="KW-1185">Reference proteome</keyword>
<dbReference type="CDD" id="cd02966">
    <property type="entry name" value="TlpA_like_family"/>
    <property type="match status" value="1"/>
</dbReference>
<name>A0A1R3WY92_9RHOB</name>
<dbReference type="Pfam" id="PF08534">
    <property type="entry name" value="Redoxin"/>
    <property type="match status" value="1"/>
</dbReference>
<keyword evidence="4" id="KW-0472">Membrane</keyword>
<keyword evidence="3" id="KW-0676">Redox-active center</keyword>
<dbReference type="InterPro" id="IPR013766">
    <property type="entry name" value="Thioredoxin_domain"/>
</dbReference>
<dbReference type="InterPro" id="IPR001640">
    <property type="entry name" value="Lgt"/>
</dbReference>
<proteinExistence type="predicted"/>